<organism evidence="1 2">
    <name type="scientific">Ricinus communis</name>
    <name type="common">Castor bean</name>
    <dbReference type="NCBI Taxonomy" id="3988"/>
    <lineage>
        <taxon>Eukaryota</taxon>
        <taxon>Viridiplantae</taxon>
        <taxon>Streptophyta</taxon>
        <taxon>Embryophyta</taxon>
        <taxon>Tracheophyta</taxon>
        <taxon>Spermatophyta</taxon>
        <taxon>Magnoliopsida</taxon>
        <taxon>eudicotyledons</taxon>
        <taxon>Gunneridae</taxon>
        <taxon>Pentapetalae</taxon>
        <taxon>rosids</taxon>
        <taxon>fabids</taxon>
        <taxon>Malpighiales</taxon>
        <taxon>Euphorbiaceae</taxon>
        <taxon>Acalyphoideae</taxon>
        <taxon>Acalypheae</taxon>
        <taxon>Ricinus</taxon>
    </lineage>
</organism>
<dbReference type="EMBL" id="EQ973776">
    <property type="protein sequence ID" value="EEF50213.1"/>
    <property type="molecule type" value="Genomic_DNA"/>
</dbReference>
<evidence type="ECO:0000313" key="1">
    <source>
        <dbReference type="EMBL" id="EEF50213.1"/>
    </source>
</evidence>
<dbReference type="Proteomes" id="UP000008311">
    <property type="component" value="Unassembled WGS sequence"/>
</dbReference>
<proteinExistence type="predicted"/>
<keyword evidence="2" id="KW-1185">Reference proteome</keyword>
<name>B9REL0_RICCO</name>
<reference evidence="2" key="1">
    <citation type="journal article" date="2010" name="Nat. Biotechnol.">
        <title>Draft genome sequence of the oilseed species Ricinus communis.</title>
        <authorList>
            <person name="Chan A.P."/>
            <person name="Crabtree J."/>
            <person name="Zhao Q."/>
            <person name="Lorenzi H."/>
            <person name="Orvis J."/>
            <person name="Puiu D."/>
            <person name="Melake-Berhan A."/>
            <person name="Jones K.M."/>
            <person name="Redman J."/>
            <person name="Chen G."/>
            <person name="Cahoon E.B."/>
            <person name="Gedil M."/>
            <person name="Stanke M."/>
            <person name="Haas B.J."/>
            <person name="Wortman J.R."/>
            <person name="Fraser-Liggett C.M."/>
            <person name="Ravel J."/>
            <person name="Rabinowicz P.D."/>
        </authorList>
    </citation>
    <scope>NUCLEOTIDE SEQUENCE [LARGE SCALE GENOMIC DNA]</scope>
    <source>
        <strain evidence="2">cv. Hale</strain>
    </source>
</reference>
<dbReference type="AlphaFoldDB" id="B9REL0"/>
<evidence type="ECO:0000313" key="2">
    <source>
        <dbReference type="Proteomes" id="UP000008311"/>
    </source>
</evidence>
<accession>B9REL0</accession>
<dbReference type="InParanoid" id="B9REL0"/>
<sequence length="71" mass="8227">MVGIEEESSEEEGGGIDPTEVVYETELSNHQFEVGTDEKYHDDNSHYIFKEESHIEESIIVRRKKIRKGCL</sequence>
<protein>
    <submittedName>
        <fullName evidence="1">Uncharacterized protein</fullName>
    </submittedName>
</protein>
<gene>
    <name evidence="1" type="ORF">RCOM_1773280</name>
</gene>